<accession>A0A0F9B3H6</accession>
<evidence type="ECO:0000313" key="2">
    <source>
        <dbReference type="EMBL" id="KKL16484.1"/>
    </source>
</evidence>
<dbReference type="Gene3D" id="2.60.40.10">
    <property type="entry name" value="Immunoglobulins"/>
    <property type="match status" value="1"/>
</dbReference>
<feature type="non-terminal residue" evidence="2">
    <location>
        <position position="77"/>
    </location>
</feature>
<dbReference type="AlphaFoldDB" id="A0A0F9B3H6"/>
<dbReference type="InterPro" id="IPR032260">
    <property type="entry name" value="DUF5060"/>
</dbReference>
<sequence>MRSVKLSVCVVAATVLWAGLSFADGAGVVTGELKRWHRVTVTFTGPKTAEDASPNPFADYRLMVTFTHGKTSVVVGG</sequence>
<feature type="domain" description="DUF5060" evidence="1">
    <location>
        <begin position="33"/>
        <end position="77"/>
    </location>
</feature>
<proteinExistence type="predicted"/>
<gene>
    <name evidence="2" type="ORF">LCGC14_2495120</name>
</gene>
<dbReference type="InterPro" id="IPR013783">
    <property type="entry name" value="Ig-like_fold"/>
</dbReference>
<comment type="caution">
    <text evidence="2">The sequence shown here is derived from an EMBL/GenBank/DDBJ whole genome shotgun (WGS) entry which is preliminary data.</text>
</comment>
<reference evidence="2" key="1">
    <citation type="journal article" date="2015" name="Nature">
        <title>Complex archaea that bridge the gap between prokaryotes and eukaryotes.</title>
        <authorList>
            <person name="Spang A."/>
            <person name="Saw J.H."/>
            <person name="Jorgensen S.L."/>
            <person name="Zaremba-Niedzwiedzka K."/>
            <person name="Martijn J."/>
            <person name="Lind A.E."/>
            <person name="van Eijk R."/>
            <person name="Schleper C."/>
            <person name="Guy L."/>
            <person name="Ettema T.J."/>
        </authorList>
    </citation>
    <scope>NUCLEOTIDE SEQUENCE</scope>
</reference>
<name>A0A0F9B3H6_9ZZZZ</name>
<protein>
    <recommendedName>
        <fullName evidence="1">DUF5060 domain-containing protein</fullName>
    </recommendedName>
</protein>
<dbReference type="Pfam" id="PF16586">
    <property type="entry name" value="DUF5060"/>
    <property type="match status" value="1"/>
</dbReference>
<evidence type="ECO:0000259" key="1">
    <source>
        <dbReference type="Pfam" id="PF16586"/>
    </source>
</evidence>
<organism evidence="2">
    <name type="scientific">marine sediment metagenome</name>
    <dbReference type="NCBI Taxonomy" id="412755"/>
    <lineage>
        <taxon>unclassified sequences</taxon>
        <taxon>metagenomes</taxon>
        <taxon>ecological metagenomes</taxon>
    </lineage>
</organism>
<dbReference type="EMBL" id="LAZR01039643">
    <property type="protein sequence ID" value="KKL16484.1"/>
    <property type="molecule type" value="Genomic_DNA"/>
</dbReference>